<keyword evidence="3" id="KW-1185">Reference proteome</keyword>
<evidence type="ECO:0000313" key="3">
    <source>
        <dbReference type="Proteomes" id="UP001597118"/>
    </source>
</evidence>
<feature type="signal peptide" evidence="1">
    <location>
        <begin position="1"/>
        <end position="19"/>
    </location>
</feature>
<name>A0ABW4ICI7_9SPHI</name>
<protein>
    <submittedName>
        <fullName evidence="2">Uncharacterized protein</fullName>
    </submittedName>
</protein>
<comment type="caution">
    <text evidence="2">The sequence shown here is derived from an EMBL/GenBank/DDBJ whole genome shotgun (WGS) entry which is preliminary data.</text>
</comment>
<accession>A0ABW4ICI7</accession>
<proteinExistence type="predicted"/>
<dbReference type="EMBL" id="JBHUDG010000012">
    <property type="protein sequence ID" value="MFD1629915.1"/>
    <property type="molecule type" value="Genomic_DNA"/>
</dbReference>
<gene>
    <name evidence="2" type="ORF">ACFSAH_08505</name>
</gene>
<dbReference type="Proteomes" id="UP001597118">
    <property type="component" value="Unassembled WGS sequence"/>
</dbReference>
<feature type="chain" id="PRO_5046243781" evidence="1">
    <location>
        <begin position="20"/>
        <end position="274"/>
    </location>
</feature>
<keyword evidence="1" id="KW-0732">Signal</keyword>
<reference evidence="3" key="1">
    <citation type="journal article" date="2019" name="Int. J. Syst. Evol. Microbiol.">
        <title>The Global Catalogue of Microorganisms (GCM) 10K type strain sequencing project: providing services to taxonomists for standard genome sequencing and annotation.</title>
        <authorList>
            <consortium name="The Broad Institute Genomics Platform"/>
            <consortium name="The Broad Institute Genome Sequencing Center for Infectious Disease"/>
            <person name="Wu L."/>
            <person name="Ma J."/>
        </authorList>
    </citation>
    <scope>NUCLEOTIDE SEQUENCE [LARGE SCALE GENOMIC DNA]</scope>
    <source>
        <strain evidence="3">CCUG 53762</strain>
    </source>
</reference>
<sequence>MKRNSLLLAIIIMAGYANAQIIISGIANDVKGADANYEYIQLLATEDIDFAKTSYALVTCTNAGTAMPNPGEPPVAGWATGGGRTYKFDLNAGNVKAGEFFYVGGSNKRINGAKSTSIKDAKWIRTIDYKNNNGDGFGEATGGLLPNSGNAGGVALFVGTAVEESSVPMDVVFFGGKGRATILNQSLGKGYRVADNDHYSSNSGTQPFFFQGKNTYVISYINPAEQGAFIILGGEYDTKNKVWKKKRTANYFVMSDNTTLDEIEKNKGVTLLSK</sequence>
<evidence type="ECO:0000256" key="1">
    <source>
        <dbReference type="SAM" id="SignalP"/>
    </source>
</evidence>
<organism evidence="2 3">
    <name type="scientific">Pseudopedobacter beijingensis</name>
    <dbReference type="NCBI Taxonomy" id="1207056"/>
    <lineage>
        <taxon>Bacteria</taxon>
        <taxon>Pseudomonadati</taxon>
        <taxon>Bacteroidota</taxon>
        <taxon>Sphingobacteriia</taxon>
        <taxon>Sphingobacteriales</taxon>
        <taxon>Sphingobacteriaceae</taxon>
        <taxon>Pseudopedobacter</taxon>
    </lineage>
</organism>
<dbReference type="RefSeq" id="WP_379662293.1">
    <property type="nucleotide sequence ID" value="NZ_JBHUDG010000012.1"/>
</dbReference>
<evidence type="ECO:0000313" key="2">
    <source>
        <dbReference type="EMBL" id="MFD1629915.1"/>
    </source>
</evidence>